<accession>A0A0C9VCN2</accession>
<dbReference type="Proteomes" id="UP000054279">
    <property type="component" value="Unassembled WGS sequence"/>
</dbReference>
<dbReference type="AlphaFoldDB" id="A0A0C9VCN2"/>
<evidence type="ECO:0000313" key="2">
    <source>
        <dbReference type="Proteomes" id="UP000054279"/>
    </source>
</evidence>
<proteinExistence type="predicted"/>
<keyword evidence="2" id="KW-1185">Reference proteome</keyword>
<evidence type="ECO:0000313" key="1">
    <source>
        <dbReference type="EMBL" id="KIJ44734.1"/>
    </source>
</evidence>
<dbReference type="EMBL" id="KN837115">
    <property type="protein sequence ID" value="KIJ44734.1"/>
    <property type="molecule type" value="Genomic_DNA"/>
</dbReference>
<feature type="non-terminal residue" evidence="1">
    <location>
        <position position="84"/>
    </location>
</feature>
<organism evidence="1 2">
    <name type="scientific">Sphaerobolus stellatus (strain SS14)</name>
    <dbReference type="NCBI Taxonomy" id="990650"/>
    <lineage>
        <taxon>Eukaryota</taxon>
        <taxon>Fungi</taxon>
        <taxon>Dikarya</taxon>
        <taxon>Basidiomycota</taxon>
        <taxon>Agaricomycotina</taxon>
        <taxon>Agaricomycetes</taxon>
        <taxon>Phallomycetidae</taxon>
        <taxon>Geastrales</taxon>
        <taxon>Sphaerobolaceae</taxon>
        <taxon>Sphaerobolus</taxon>
    </lineage>
</organism>
<reference evidence="1 2" key="1">
    <citation type="submission" date="2014-06" db="EMBL/GenBank/DDBJ databases">
        <title>Evolutionary Origins and Diversification of the Mycorrhizal Mutualists.</title>
        <authorList>
            <consortium name="DOE Joint Genome Institute"/>
            <consortium name="Mycorrhizal Genomics Consortium"/>
            <person name="Kohler A."/>
            <person name="Kuo A."/>
            <person name="Nagy L.G."/>
            <person name="Floudas D."/>
            <person name="Copeland A."/>
            <person name="Barry K.W."/>
            <person name="Cichocki N."/>
            <person name="Veneault-Fourrey C."/>
            <person name="LaButti K."/>
            <person name="Lindquist E.A."/>
            <person name="Lipzen A."/>
            <person name="Lundell T."/>
            <person name="Morin E."/>
            <person name="Murat C."/>
            <person name="Riley R."/>
            <person name="Ohm R."/>
            <person name="Sun H."/>
            <person name="Tunlid A."/>
            <person name="Henrissat B."/>
            <person name="Grigoriev I.V."/>
            <person name="Hibbett D.S."/>
            <person name="Martin F."/>
        </authorList>
    </citation>
    <scope>NUCLEOTIDE SEQUENCE [LARGE SCALE GENOMIC DNA]</scope>
    <source>
        <strain evidence="1 2">SS14</strain>
    </source>
</reference>
<sequence length="84" mass="9453">MLLSISHSSHFHIPPTSLPFIVACVLNTQPLPHSTVHIMHSPLLAFTFRPLPILESPPRPSSQLHIFNPLARAAHFPLIFCPYR</sequence>
<dbReference type="HOGENOM" id="CLU_2549356_0_0_1"/>
<name>A0A0C9VCN2_SPHS4</name>
<protein>
    <submittedName>
        <fullName evidence="1">Uncharacterized protein</fullName>
    </submittedName>
</protein>
<gene>
    <name evidence="1" type="ORF">M422DRAFT_30213</name>
</gene>